<organism evidence="4 6">
    <name type="scientific">Legionella quateirensis</name>
    <dbReference type="NCBI Taxonomy" id="45072"/>
    <lineage>
        <taxon>Bacteria</taxon>
        <taxon>Pseudomonadati</taxon>
        <taxon>Pseudomonadota</taxon>
        <taxon>Gammaproteobacteria</taxon>
        <taxon>Legionellales</taxon>
        <taxon>Legionellaceae</taxon>
        <taxon>Legionella</taxon>
    </lineage>
</organism>
<feature type="compositionally biased region" description="Low complexity" evidence="1">
    <location>
        <begin position="381"/>
        <end position="413"/>
    </location>
</feature>
<dbReference type="OrthoDB" id="9933310at2"/>
<accession>A0A378KU37</accession>
<evidence type="ECO:0000313" key="4">
    <source>
        <dbReference type="EMBL" id="STY16898.1"/>
    </source>
</evidence>
<evidence type="ECO:0000256" key="2">
    <source>
        <dbReference type="SAM" id="Phobius"/>
    </source>
</evidence>
<dbReference type="Proteomes" id="UP000054639">
    <property type="component" value="Unassembled WGS sequence"/>
</dbReference>
<feature type="region of interest" description="Disordered" evidence="1">
    <location>
        <begin position="381"/>
        <end position="455"/>
    </location>
</feature>
<sequence>MPDNDNTNTSSSSQASIDFLTDLELADYHSEPEQCSVLSGIRDLGVAGNQRWLMPVGAGFISSNAMYDLLVTVLQGYPNLIPQMKKILAEYQIPAVAATYATLGALDAVGIEEVKESNRVALSVMSGLGATTFSLPMTMEILTRFIQLIQDQPRSSDVLIPNWSAAIIITFCGLLGVIQALQSDYLKTNAADPEREKSWINEIVTHPFMLTASAVMKSASSIHGVTMAAMDLAQVDTQANLEYYLRWGITLAAGVVGGYVLGRPNPEERKDAVIFNGALTAAQLFTLCLAFAGTFYFSPHAEEIYGDVIEEQTLLWTAMIPALVTMINLFQYLWVASPSLINKFENVLNPYFESSISASELVVNEELPLNSINSTTYGTSTVDSNYSSSNSQTSLDFELDTSSLSDSTSSVDDASSEPEERSSDDEQSQLSDEEHEECDPDEQTEIVRESQNKEEPISYARLIGQSSPILRAAAVAAKSDDSTDSNTLNTELRIN</sequence>
<feature type="region of interest" description="Disordered" evidence="1">
    <location>
        <begin position="476"/>
        <end position="495"/>
    </location>
</feature>
<feature type="compositionally biased region" description="Basic and acidic residues" evidence="1">
    <location>
        <begin position="445"/>
        <end position="455"/>
    </location>
</feature>
<keyword evidence="5" id="KW-1185">Reference proteome</keyword>
<evidence type="ECO:0000256" key="1">
    <source>
        <dbReference type="SAM" id="MobiDB-lite"/>
    </source>
</evidence>
<feature type="transmembrane region" description="Helical" evidence="2">
    <location>
        <begin position="244"/>
        <end position="261"/>
    </location>
</feature>
<evidence type="ECO:0000313" key="3">
    <source>
        <dbReference type="EMBL" id="KTD54718.1"/>
    </source>
</evidence>
<keyword evidence="2" id="KW-0472">Membrane</keyword>
<feature type="transmembrane region" description="Helical" evidence="2">
    <location>
        <begin position="314"/>
        <end position="335"/>
    </location>
</feature>
<dbReference type="RefSeq" id="WP_058472482.1">
    <property type="nucleotide sequence ID" value="NZ_CAAAIL010000014.1"/>
</dbReference>
<feature type="compositionally biased region" description="Polar residues" evidence="1">
    <location>
        <begin position="484"/>
        <end position="495"/>
    </location>
</feature>
<name>A0A378KU37_9GAMM</name>
<dbReference type="EMBL" id="LNYR01000002">
    <property type="protein sequence ID" value="KTD54718.1"/>
    <property type="molecule type" value="Genomic_DNA"/>
</dbReference>
<gene>
    <name evidence="3" type="ORF">Lqua_0225</name>
    <name evidence="4" type="ORF">NCTC12376_00691</name>
</gene>
<evidence type="ECO:0000313" key="5">
    <source>
        <dbReference type="Proteomes" id="UP000054639"/>
    </source>
</evidence>
<reference evidence="4 6" key="2">
    <citation type="submission" date="2018-06" db="EMBL/GenBank/DDBJ databases">
        <authorList>
            <consortium name="Pathogen Informatics"/>
            <person name="Doyle S."/>
        </authorList>
    </citation>
    <scope>NUCLEOTIDE SEQUENCE [LARGE SCALE GENOMIC DNA]</scope>
    <source>
        <strain evidence="4 6">NCTC12376</strain>
    </source>
</reference>
<reference evidence="3 5" key="1">
    <citation type="submission" date="2015-11" db="EMBL/GenBank/DDBJ databases">
        <title>Genomic analysis of 38 Legionella species identifies large and diverse effector repertoires.</title>
        <authorList>
            <person name="Burstein D."/>
            <person name="Amaro F."/>
            <person name="Zusman T."/>
            <person name="Lifshitz Z."/>
            <person name="Cohen O."/>
            <person name="Gilbert J.A."/>
            <person name="Pupko T."/>
            <person name="Shuman H.A."/>
            <person name="Segal G."/>
        </authorList>
    </citation>
    <scope>NUCLEOTIDE SEQUENCE [LARGE SCALE GENOMIC DNA]</scope>
    <source>
        <strain evidence="3 5">ATCC 49507</strain>
    </source>
</reference>
<dbReference type="AlphaFoldDB" id="A0A378KU37"/>
<feature type="transmembrane region" description="Helical" evidence="2">
    <location>
        <begin position="120"/>
        <end position="142"/>
    </location>
</feature>
<dbReference type="EMBL" id="UGOW01000001">
    <property type="protein sequence ID" value="STY16898.1"/>
    <property type="molecule type" value="Genomic_DNA"/>
</dbReference>
<feature type="transmembrane region" description="Helical" evidence="2">
    <location>
        <begin position="273"/>
        <end position="294"/>
    </location>
</feature>
<evidence type="ECO:0000313" key="6">
    <source>
        <dbReference type="Proteomes" id="UP000254230"/>
    </source>
</evidence>
<proteinExistence type="predicted"/>
<keyword evidence="2" id="KW-1133">Transmembrane helix</keyword>
<dbReference type="Proteomes" id="UP000254230">
    <property type="component" value="Unassembled WGS sequence"/>
</dbReference>
<keyword evidence="2" id="KW-0812">Transmembrane</keyword>
<protein>
    <submittedName>
        <fullName evidence="4">Uncharacterized protein</fullName>
    </submittedName>
</protein>
<feature type="transmembrane region" description="Helical" evidence="2">
    <location>
        <begin position="163"/>
        <end position="181"/>
    </location>
</feature>
<feature type="compositionally biased region" description="Acidic residues" evidence="1">
    <location>
        <begin position="414"/>
        <end position="444"/>
    </location>
</feature>